<name>A0ABU1UDI1_9MICC</name>
<accession>A0ABU1UDI1</accession>
<proteinExistence type="predicted"/>
<dbReference type="SUPFAM" id="SSF53850">
    <property type="entry name" value="Periplasmic binding protein-like II"/>
    <property type="match status" value="1"/>
</dbReference>
<keyword evidence="1 2" id="KW-0732">Signal</keyword>
<reference evidence="3 4" key="1">
    <citation type="submission" date="2023-07" db="EMBL/GenBank/DDBJ databases">
        <title>Sorghum-associated microbial communities from plants grown in Nebraska, USA.</title>
        <authorList>
            <person name="Schachtman D."/>
        </authorList>
    </citation>
    <scope>NUCLEOTIDE SEQUENCE [LARGE SCALE GENOMIC DNA]</scope>
    <source>
        <strain evidence="3 4">BE167</strain>
    </source>
</reference>
<dbReference type="Pfam" id="PF01547">
    <property type="entry name" value="SBP_bac_1"/>
    <property type="match status" value="1"/>
</dbReference>
<evidence type="ECO:0000313" key="4">
    <source>
        <dbReference type="Proteomes" id="UP001252243"/>
    </source>
</evidence>
<dbReference type="PROSITE" id="PS51257">
    <property type="entry name" value="PROKAR_LIPOPROTEIN"/>
    <property type="match status" value="1"/>
</dbReference>
<keyword evidence="4" id="KW-1185">Reference proteome</keyword>
<protein>
    <submittedName>
        <fullName evidence="3">Iron(III) transport system substrate-binding protein</fullName>
    </submittedName>
</protein>
<organism evidence="3 4">
    <name type="scientific">Arthrobacter ginsengisoli</name>
    <dbReference type="NCBI Taxonomy" id="1356565"/>
    <lineage>
        <taxon>Bacteria</taxon>
        <taxon>Bacillati</taxon>
        <taxon>Actinomycetota</taxon>
        <taxon>Actinomycetes</taxon>
        <taxon>Micrococcales</taxon>
        <taxon>Micrococcaceae</taxon>
        <taxon>Arthrobacter</taxon>
    </lineage>
</organism>
<evidence type="ECO:0000313" key="3">
    <source>
        <dbReference type="EMBL" id="MDR7083257.1"/>
    </source>
</evidence>
<feature type="signal peptide" evidence="2">
    <location>
        <begin position="1"/>
        <end position="28"/>
    </location>
</feature>
<dbReference type="PANTHER" id="PTHR30006">
    <property type="entry name" value="THIAMINE-BINDING PERIPLASMIC PROTEIN-RELATED"/>
    <property type="match status" value="1"/>
</dbReference>
<dbReference type="Proteomes" id="UP001252243">
    <property type="component" value="Unassembled WGS sequence"/>
</dbReference>
<gene>
    <name evidence="3" type="ORF">J2X01_002551</name>
</gene>
<dbReference type="RefSeq" id="WP_310057675.1">
    <property type="nucleotide sequence ID" value="NZ_JAVDVQ010000010.1"/>
</dbReference>
<dbReference type="InterPro" id="IPR006059">
    <property type="entry name" value="SBP"/>
</dbReference>
<feature type="chain" id="PRO_5046314504" evidence="2">
    <location>
        <begin position="29"/>
        <end position="350"/>
    </location>
</feature>
<comment type="caution">
    <text evidence="3">The sequence shown here is derived from an EMBL/GenBank/DDBJ whole genome shotgun (WGS) entry which is preliminary data.</text>
</comment>
<dbReference type="PANTHER" id="PTHR30006:SF25">
    <property type="entry name" value="PHOSPHOGLYCERATE TRANSPORT REGULATORY PROTEIN PGTC"/>
    <property type="match status" value="1"/>
</dbReference>
<dbReference type="EMBL" id="JAVDVQ010000010">
    <property type="protein sequence ID" value="MDR7083257.1"/>
    <property type="molecule type" value="Genomic_DNA"/>
</dbReference>
<dbReference type="Gene3D" id="3.40.190.10">
    <property type="entry name" value="Periplasmic binding protein-like II"/>
    <property type="match status" value="2"/>
</dbReference>
<sequence>MKKKILPIIGAGLIGMLALTACGGPSGAAPNASSAVEATDLDSLIAAAQAEGSLRVYGQIPEDSMTAFAEAFQKKYGIKVNALRLGGNTLASRFDAETQARTATGEVLTATDLEFIKKATDRGDLVSFTDSGVAKLLDGFPTKAMLEDYKSPVLNIVDTGFIYNTKMVEAKELPKSWSELSGSRWARKYCAADPGASASVASFMWTLREKEGDQALSDFGANIGRWYPNVIALTEAVASGECQLGVNSAELFVRTGQKNGAPVEFASQPSALFPVVSAAVAANAEHPNAARLFLHFILSPEGSRLMNDPANGSYGPWDSAEYPADFWVPAPSDLEKVRADTPELLKLLGR</sequence>
<evidence type="ECO:0000256" key="2">
    <source>
        <dbReference type="SAM" id="SignalP"/>
    </source>
</evidence>
<evidence type="ECO:0000256" key="1">
    <source>
        <dbReference type="ARBA" id="ARBA00022729"/>
    </source>
</evidence>